<comment type="caution">
    <text evidence="2">The sequence shown here is derived from an EMBL/GenBank/DDBJ whole genome shotgun (WGS) entry which is preliminary data.</text>
</comment>
<reference evidence="2" key="1">
    <citation type="submission" date="2023-04" db="EMBL/GenBank/DDBJ databases">
        <title>Phytophthora fragariaefolia NBRC 109709.</title>
        <authorList>
            <person name="Ichikawa N."/>
            <person name="Sato H."/>
            <person name="Tonouchi N."/>
        </authorList>
    </citation>
    <scope>NUCLEOTIDE SEQUENCE</scope>
    <source>
        <strain evidence="2">NBRC 109709</strain>
    </source>
</reference>
<evidence type="ECO:0000256" key="1">
    <source>
        <dbReference type="SAM" id="MobiDB-lite"/>
    </source>
</evidence>
<sequence>MQDVVDLVSSSSDDASDDASGEQEQQATPVRLTASACNPMIAITVSSKDDTSQEGKSVGPTKTTDPKRVRLEAADPADAAIFNYQQQGDQQKKMKRKNNPYPIAKSRTPSHQARRAPVKDSKRIYYAKTMKSQSIHTYLVVPGVCDALHRLCDKRVDEAKCPAFIVQDDESEREVEAVLSVESKLERRRILLMVVRMNDSQRK</sequence>
<evidence type="ECO:0000313" key="2">
    <source>
        <dbReference type="EMBL" id="GMF15118.1"/>
    </source>
</evidence>
<proteinExistence type="predicted"/>
<evidence type="ECO:0000313" key="3">
    <source>
        <dbReference type="Proteomes" id="UP001165121"/>
    </source>
</evidence>
<dbReference type="EMBL" id="BSXT01000025">
    <property type="protein sequence ID" value="GMF15118.1"/>
    <property type="molecule type" value="Genomic_DNA"/>
</dbReference>
<dbReference type="OrthoDB" id="129878at2759"/>
<protein>
    <submittedName>
        <fullName evidence="2">Unnamed protein product</fullName>
    </submittedName>
</protein>
<name>A0A9W6WRR5_9STRA</name>
<gene>
    <name evidence="2" type="ORF">Pfra01_000030300</name>
</gene>
<dbReference type="Proteomes" id="UP001165121">
    <property type="component" value="Unassembled WGS sequence"/>
</dbReference>
<feature type="compositionally biased region" description="Low complexity" evidence="1">
    <location>
        <begin position="1"/>
        <end position="13"/>
    </location>
</feature>
<organism evidence="2 3">
    <name type="scientific">Phytophthora fragariaefolia</name>
    <dbReference type="NCBI Taxonomy" id="1490495"/>
    <lineage>
        <taxon>Eukaryota</taxon>
        <taxon>Sar</taxon>
        <taxon>Stramenopiles</taxon>
        <taxon>Oomycota</taxon>
        <taxon>Peronosporomycetes</taxon>
        <taxon>Peronosporales</taxon>
        <taxon>Peronosporaceae</taxon>
        <taxon>Phytophthora</taxon>
    </lineage>
</organism>
<dbReference type="AlphaFoldDB" id="A0A9W6WRR5"/>
<accession>A0A9W6WRR5</accession>
<feature type="region of interest" description="Disordered" evidence="1">
    <location>
        <begin position="1"/>
        <end position="119"/>
    </location>
</feature>
<keyword evidence="3" id="KW-1185">Reference proteome</keyword>
<feature type="compositionally biased region" description="Basic and acidic residues" evidence="1">
    <location>
        <begin position="64"/>
        <end position="73"/>
    </location>
</feature>